<dbReference type="CDD" id="cd00818">
    <property type="entry name" value="IleRS_core"/>
    <property type="match status" value="1"/>
</dbReference>
<feature type="binding site" evidence="14">
    <location>
        <position position="926"/>
    </location>
    <ligand>
        <name>Zn(2+)</name>
        <dbReference type="ChEBI" id="CHEBI:29105"/>
    </ligand>
</feature>
<dbReference type="Gene3D" id="1.10.730.20">
    <property type="match status" value="1"/>
</dbReference>
<dbReference type="SUPFAM" id="SSF47323">
    <property type="entry name" value="Anticodon-binding domain of a subclass of class I aminoacyl-tRNA synthetases"/>
    <property type="match status" value="1"/>
</dbReference>
<dbReference type="GO" id="GO:0005524">
    <property type="term" value="F:ATP binding"/>
    <property type="evidence" value="ECO:0007669"/>
    <property type="project" value="UniProtKB-UniRule"/>
</dbReference>
<dbReference type="FunFam" id="1.10.730.20:FF:000001">
    <property type="entry name" value="Isoleucine--tRNA ligase"/>
    <property type="match status" value="1"/>
</dbReference>
<dbReference type="Pfam" id="PF00133">
    <property type="entry name" value="tRNA-synt_1"/>
    <property type="match status" value="1"/>
</dbReference>
<keyword evidence="7 14" id="KW-0547">Nucleotide-binding</keyword>
<keyword evidence="10 14" id="KW-0648">Protein biosynthesis</keyword>
<evidence type="ECO:0000259" key="18">
    <source>
        <dbReference type="Pfam" id="PF08264"/>
    </source>
</evidence>
<dbReference type="FunFam" id="3.40.50.620:FF:000048">
    <property type="entry name" value="Isoleucine--tRNA ligase"/>
    <property type="match status" value="1"/>
</dbReference>
<dbReference type="InterPro" id="IPR009080">
    <property type="entry name" value="tRNAsynth_Ia_anticodon-bd"/>
</dbReference>
<dbReference type="InterPro" id="IPR002300">
    <property type="entry name" value="aa-tRNA-synth_Ia"/>
</dbReference>
<dbReference type="EMBL" id="CP046415">
    <property type="protein sequence ID" value="QGT77491.1"/>
    <property type="molecule type" value="Genomic_DNA"/>
</dbReference>
<evidence type="ECO:0000256" key="8">
    <source>
        <dbReference type="ARBA" id="ARBA00022833"/>
    </source>
</evidence>
<feature type="compositionally biased region" description="Polar residues" evidence="15">
    <location>
        <begin position="1"/>
        <end position="12"/>
    </location>
</feature>
<dbReference type="GO" id="GO:0002161">
    <property type="term" value="F:aminoacyl-tRNA deacylase activity"/>
    <property type="evidence" value="ECO:0007669"/>
    <property type="project" value="InterPro"/>
</dbReference>
<feature type="binding site" evidence="14">
    <location>
        <position position="909"/>
    </location>
    <ligand>
        <name>Zn(2+)</name>
        <dbReference type="ChEBI" id="CHEBI:29105"/>
    </ligand>
</feature>
<feature type="binding site" evidence="14">
    <location>
        <position position="929"/>
    </location>
    <ligand>
        <name>Zn(2+)</name>
        <dbReference type="ChEBI" id="CHEBI:29105"/>
    </ligand>
</feature>
<dbReference type="InterPro" id="IPR033708">
    <property type="entry name" value="Anticodon_Ile_BEm"/>
</dbReference>
<dbReference type="SUPFAM" id="SSF50677">
    <property type="entry name" value="ValRS/IleRS/LeuRS editing domain"/>
    <property type="match status" value="1"/>
</dbReference>
<keyword evidence="20" id="KW-1185">Reference proteome</keyword>
<dbReference type="PRINTS" id="PR00984">
    <property type="entry name" value="TRNASYNTHILE"/>
</dbReference>
<evidence type="ECO:0000256" key="15">
    <source>
        <dbReference type="SAM" id="MobiDB-lite"/>
    </source>
</evidence>
<feature type="binding site" evidence="14">
    <location>
        <position position="558"/>
    </location>
    <ligand>
        <name>L-isoleucyl-5'-AMP</name>
        <dbReference type="ChEBI" id="CHEBI:178002"/>
    </ligand>
</feature>
<dbReference type="GO" id="GO:0004822">
    <property type="term" value="F:isoleucine-tRNA ligase activity"/>
    <property type="evidence" value="ECO:0007669"/>
    <property type="project" value="UniProtKB-UniRule"/>
</dbReference>
<dbReference type="Pfam" id="PF08264">
    <property type="entry name" value="Anticodon_1"/>
    <property type="match status" value="1"/>
</dbReference>
<evidence type="ECO:0000256" key="12">
    <source>
        <dbReference type="ARBA" id="ARBA00025217"/>
    </source>
</evidence>
<keyword evidence="9 14" id="KW-0067">ATP-binding</keyword>
<accession>A0A6I6D2D6</accession>
<dbReference type="InterPro" id="IPR023585">
    <property type="entry name" value="Ile-tRNA-ligase_type1"/>
</dbReference>
<keyword evidence="6 14" id="KW-0479">Metal-binding</keyword>
<evidence type="ECO:0000256" key="5">
    <source>
        <dbReference type="ARBA" id="ARBA00022598"/>
    </source>
</evidence>
<evidence type="ECO:0000259" key="17">
    <source>
        <dbReference type="Pfam" id="PF06827"/>
    </source>
</evidence>
<dbReference type="InterPro" id="IPR009008">
    <property type="entry name" value="Val/Leu/Ile-tRNA-synth_edit"/>
</dbReference>
<evidence type="ECO:0000256" key="4">
    <source>
        <dbReference type="ARBA" id="ARBA00022490"/>
    </source>
</evidence>
<dbReference type="Gene3D" id="3.90.740.10">
    <property type="entry name" value="Valyl/Leucyl/Isoleucyl-tRNA synthetase, editing domain"/>
    <property type="match status" value="1"/>
</dbReference>
<dbReference type="CDD" id="cd07960">
    <property type="entry name" value="Anticodon_Ia_Ile_BEm"/>
    <property type="match status" value="1"/>
</dbReference>
<comment type="catalytic activity">
    <reaction evidence="13 14">
        <text>tRNA(Ile) + L-isoleucine + ATP = L-isoleucyl-tRNA(Ile) + AMP + diphosphate</text>
        <dbReference type="Rhea" id="RHEA:11060"/>
        <dbReference type="Rhea" id="RHEA-COMP:9666"/>
        <dbReference type="Rhea" id="RHEA-COMP:9695"/>
        <dbReference type="ChEBI" id="CHEBI:30616"/>
        <dbReference type="ChEBI" id="CHEBI:33019"/>
        <dbReference type="ChEBI" id="CHEBI:58045"/>
        <dbReference type="ChEBI" id="CHEBI:78442"/>
        <dbReference type="ChEBI" id="CHEBI:78528"/>
        <dbReference type="ChEBI" id="CHEBI:456215"/>
        <dbReference type="EC" id="6.1.1.5"/>
    </reaction>
</comment>
<dbReference type="PROSITE" id="PS00178">
    <property type="entry name" value="AA_TRNA_LIGASE_I"/>
    <property type="match status" value="1"/>
</dbReference>
<dbReference type="InterPro" id="IPR010663">
    <property type="entry name" value="Znf_FPG/IleRS"/>
</dbReference>
<evidence type="ECO:0000256" key="14">
    <source>
        <dbReference type="HAMAP-Rule" id="MF_02002"/>
    </source>
</evidence>
<dbReference type="InterPro" id="IPR014729">
    <property type="entry name" value="Rossmann-like_a/b/a_fold"/>
</dbReference>
<dbReference type="PANTHER" id="PTHR42765:SF1">
    <property type="entry name" value="ISOLEUCINE--TRNA LIGASE, MITOCHONDRIAL"/>
    <property type="match status" value="1"/>
</dbReference>
<dbReference type="FunFam" id="3.40.50.620:FF:000042">
    <property type="entry name" value="Isoleucine--tRNA ligase"/>
    <property type="match status" value="1"/>
</dbReference>
<comment type="subunit">
    <text evidence="3 14">Monomer.</text>
</comment>
<dbReference type="Gene3D" id="1.10.10.830">
    <property type="entry name" value="Ile-tRNA synthetase CP2 domain-like"/>
    <property type="match status" value="1"/>
</dbReference>
<dbReference type="EC" id="6.1.1.5" evidence="14"/>
<dbReference type="GO" id="GO:0006428">
    <property type="term" value="P:isoleucyl-tRNA aminoacylation"/>
    <property type="evidence" value="ECO:0007669"/>
    <property type="project" value="UniProtKB-UniRule"/>
</dbReference>
<feature type="region of interest" description="Disordered" evidence="15">
    <location>
        <begin position="1"/>
        <end position="22"/>
    </location>
</feature>
<dbReference type="KEGG" id="ghl:GM160_00560"/>
<dbReference type="Pfam" id="PF06827">
    <property type="entry name" value="zf-FPG_IleRS"/>
    <property type="match status" value="1"/>
</dbReference>
<dbReference type="AlphaFoldDB" id="A0A6I6D2D6"/>
<evidence type="ECO:0000256" key="7">
    <source>
        <dbReference type="ARBA" id="ARBA00022741"/>
    </source>
</evidence>
<keyword evidence="5 14" id="KW-0436">Ligase</keyword>
<evidence type="ECO:0000259" key="16">
    <source>
        <dbReference type="Pfam" id="PF00133"/>
    </source>
</evidence>
<comment type="function">
    <text evidence="12 14">Catalyzes the attachment of isoleucine to tRNA(Ile). As IleRS can inadvertently accommodate and process structurally similar amino acids such as valine, to avoid such errors it has two additional distinct tRNA(Ile)-dependent editing activities. One activity is designated as 'pretransfer' editing and involves the hydrolysis of activated Val-AMP. The other activity is designated 'posttransfer' editing and involves deacylation of mischarged Val-tRNA(Ile).</text>
</comment>
<evidence type="ECO:0000256" key="1">
    <source>
        <dbReference type="ARBA" id="ARBA00004496"/>
    </source>
</evidence>
<feature type="binding site" evidence="14">
    <location>
        <position position="602"/>
    </location>
    <ligand>
        <name>ATP</name>
        <dbReference type="ChEBI" id="CHEBI:30616"/>
    </ligand>
</feature>
<organism evidence="19 20">
    <name type="scientific">Guyparkeria halophila</name>
    <dbReference type="NCBI Taxonomy" id="47960"/>
    <lineage>
        <taxon>Bacteria</taxon>
        <taxon>Pseudomonadati</taxon>
        <taxon>Pseudomonadota</taxon>
        <taxon>Gammaproteobacteria</taxon>
        <taxon>Chromatiales</taxon>
        <taxon>Thioalkalibacteraceae</taxon>
        <taxon>Guyparkeria</taxon>
    </lineage>
</organism>
<evidence type="ECO:0000256" key="10">
    <source>
        <dbReference type="ARBA" id="ARBA00022917"/>
    </source>
</evidence>
<dbReference type="GO" id="GO:0005829">
    <property type="term" value="C:cytosol"/>
    <property type="evidence" value="ECO:0007669"/>
    <property type="project" value="TreeGrafter"/>
</dbReference>
<reference evidence="19 20" key="1">
    <citation type="submission" date="2019-11" db="EMBL/GenBank/DDBJ databases">
        <authorList>
            <person name="Zhang J."/>
            <person name="Sun C."/>
        </authorList>
    </citation>
    <scope>NUCLEOTIDE SEQUENCE [LARGE SCALE GENOMIC DNA]</scope>
    <source>
        <strain evidence="20">sp2</strain>
    </source>
</reference>
<dbReference type="RefSeq" id="WP_156227352.1">
    <property type="nucleotide sequence ID" value="NZ_CP046415.1"/>
</dbReference>
<comment type="subcellular location">
    <subcellularLocation>
        <location evidence="1 14">Cytoplasm</location>
    </subcellularLocation>
</comment>
<feature type="domain" description="Aminoacyl-tRNA synthetase class Ia" evidence="16">
    <location>
        <begin position="28"/>
        <end position="637"/>
    </location>
</feature>
<feature type="binding site" evidence="14">
    <location>
        <position position="906"/>
    </location>
    <ligand>
        <name>Zn(2+)</name>
        <dbReference type="ChEBI" id="CHEBI:29105"/>
    </ligand>
</feature>
<evidence type="ECO:0000256" key="6">
    <source>
        <dbReference type="ARBA" id="ARBA00022723"/>
    </source>
</evidence>
<protein>
    <recommendedName>
        <fullName evidence="14">Isoleucine--tRNA ligase</fullName>
        <ecNumber evidence="14">6.1.1.5</ecNumber>
    </recommendedName>
    <alternativeName>
        <fullName evidence="14">Isoleucyl-tRNA synthetase</fullName>
        <shortName evidence="14">IleRS</shortName>
    </alternativeName>
</protein>
<evidence type="ECO:0000256" key="13">
    <source>
        <dbReference type="ARBA" id="ARBA00048359"/>
    </source>
</evidence>
<dbReference type="NCBIfam" id="TIGR00392">
    <property type="entry name" value="ileS"/>
    <property type="match status" value="1"/>
</dbReference>
<evidence type="ECO:0000256" key="9">
    <source>
        <dbReference type="ARBA" id="ARBA00022840"/>
    </source>
</evidence>
<dbReference type="Gene3D" id="3.40.50.620">
    <property type="entry name" value="HUPs"/>
    <property type="match status" value="2"/>
</dbReference>
<name>A0A6I6D2D6_9GAMM</name>
<sequence length="943" mass="105687">MTDYKSTLNLPQTDFPMRGNLPKREPERLAQWRERDLYRAVREHAAGRPTFVLHDGPPYANGDIHIGHAVNKILKDIINKTRLLEGFDTPYVPGWDCHGLPIELVVEREHGKPGVKLDERAFRQACRDYAASQIERQKEDFIRLGVMGDWDNPYRSMDFAFEADTLRALAGIIERGHLHRGEKPVHWCVDCGSALAEAEVEYQDKTSDQIDVAFAAVDPAAVNRAFGVEGDAPVDLVIWTTTPWTLPANQAVAVNAELSYQLIEVDGRRIVLAEGLAEDALARMGVESPRVLGECTGAALEGQELAHPFLERRVPVILGEHVTLDAGTGLVHTAPAHGEEDFAVGKRYHLAVDNPVDGEGRFFADTPLVGGMDLKAGGKAILKRLEADGRLLAHSKFEHSYPHCWRHKTPLIFRATHQWFVSMTQQHLRDDAIKALENVEFTPDWGRARIEGMVENRPDWCISRQRFWGVPIALFAHKQTGHAHPDSAELMRQVAEQVEQHGVDWWFDLDAAELIGADAAEYEKVVDTLDVWFDSGVTHWAVLDRREELTWPADLYLEGSDQHRGWFQSSLLTATALREQAPYRGVLTHGFTVDAKGRKMSKSLGNVIAPQKVIDKMGADPLRLWVASTDYSGEMTVSDEILQRTADAYRRIRNTARFLLSNIDGFDPNRDAVADDELLALDAWLVDRAAQLNREVRAGFEAYQFHQTVARIHHFCSIELGAFYLDIVKDRIYTGQTDAAMRRSAQTAMWRTVEALTRWIAPILSFTAEELWDHLPALSGGREESVFMATHVDDLAPLLADGHDGVGQRGFWEDVIAIRDAVNRHAEAARNDKRIKANLSANVEIWADETVAGRLAELGDELRFLLIVSEATVRTLADKPADVEAESIEGVGEIAVRIAPMEAEKCERCWHFRPDVGTHAAHPTLCGRCIENIEGDGETRRFV</sequence>
<proteinExistence type="inferred from homology"/>
<dbReference type="InterPro" id="IPR050081">
    <property type="entry name" value="Ile-tRNA_ligase"/>
</dbReference>
<gene>
    <name evidence="14 19" type="primary">ileS</name>
    <name evidence="19" type="ORF">GM160_00560</name>
</gene>
<dbReference type="Proteomes" id="UP000427716">
    <property type="component" value="Chromosome"/>
</dbReference>
<dbReference type="HAMAP" id="MF_02002">
    <property type="entry name" value="Ile_tRNA_synth_type1"/>
    <property type="match status" value="1"/>
</dbReference>
<feature type="short sequence motif" description="'HIGH' region" evidence="14">
    <location>
        <begin position="58"/>
        <end position="68"/>
    </location>
</feature>
<keyword evidence="11 14" id="KW-0030">Aminoacyl-tRNA synthetase</keyword>
<dbReference type="InterPro" id="IPR013155">
    <property type="entry name" value="M/V/L/I-tRNA-synth_anticd-bd"/>
</dbReference>
<feature type="short sequence motif" description="'KMSKS' region" evidence="14">
    <location>
        <begin position="599"/>
        <end position="603"/>
    </location>
</feature>
<comment type="cofactor">
    <cofactor evidence="14">
        <name>Zn(2+)</name>
        <dbReference type="ChEBI" id="CHEBI:29105"/>
    </cofactor>
    <text evidence="14">Binds 1 zinc ion per subunit.</text>
</comment>
<dbReference type="PANTHER" id="PTHR42765">
    <property type="entry name" value="SOLEUCYL-TRNA SYNTHETASE"/>
    <property type="match status" value="1"/>
</dbReference>
<dbReference type="InterPro" id="IPR001412">
    <property type="entry name" value="aa-tRNA-synth_I_CS"/>
</dbReference>
<dbReference type="InterPro" id="IPR002301">
    <property type="entry name" value="Ile-tRNA-ligase"/>
</dbReference>
<dbReference type="GO" id="GO:0000049">
    <property type="term" value="F:tRNA binding"/>
    <property type="evidence" value="ECO:0007669"/>
    <property type="project" value="InterPro"/>
</dbReference>
<evidence type="ECO:0000313" key="20">
    <source>
        <dbReference type="Proteomes" id="UP000427716"/>
    </source>
</evidence>
<evidence type="ECO:0000256" key="11">
    <source>
        <dbReference type="ARBA" id="ARBA00023146"/>
    </source>
</evidence>
<evidence type="ECO:0000256" key="3">
    <source>
        <dbReference type="ARBA" id="ARBA00011245"/>
    </source>
</evidence>
<dbReference type="SUPFAM" id="SSF52374">
    <property type="entry name" value="Nucleotidylyl transferase"/>
    <property type="match status" value="1"/>
</dbReference>
<evidence type="ECO:0000256" key="2">
    <source>
        <dbReference type="ARBA" id="ARBA00006887"/>
    </source>
</evidence>
<evidence type="ECO:0000313" key="19">
    <source>
        <dbReference type="EMBL" id="QGT77491.1"/>
    </source>
</evidence>
<comment type="similarity">
    <text evidence="2 14">Belongs to the class-I aminoacyl-tRNA synthetase family. IleS type 1 subfamily.</text>
</comment>
<keyword evidence="8 14" id="KW-0862">Zinc</keyword>
<comment type="domain">
    <text evidence="14">IleRS has two distinct active sites: one for aminoacylation and one for editing. The misactivated valine is translocated from the active site to the editing site, which sterically excludes the correctly activated isoleucine. The single editing site contains two valyl binding pockets, one specific for each substrate (Val-AMP or Val-tRNA(Ile)).</text>
</comment>
<feature type="domain" description="Methionyl/Valyl/Leucyl/Isoleucyl-tRNA synthetase anticodon-binding" evidence="18">
    <location>
        <begin position="682"/>
        <end position="845"/>
    </location>
</feature>
<feature type="domain" description="Zinc finger FPG/IleRS-type" evidence="17">
    <location>
        <begin position="904"/>
        <end position="931"/>
    </location>
</feature>
<keyword evidence="4 14" id="KW-0963">Cytoplasm</keyword>
<dbReference type="GO" id="GO:0008270">
    <property type="term" value="F:zinc ion binding"/>
    <property type="evidence" value="ECO:0007669"/>
    <property type="project" value="UniProtKB-UniRule"/>
</dbReference>